<dbReference type="SUPFAM" id="SSF54523">
    <property type="entry name" value="Pili subunits"/>
    <property type="match status" value="1"/>
</dbReference>
<evidence type="ECO:0000256" key="1">
    <source>
        <dbReference type="SAM" id="MobiDB-lite"/>
    </source>
</evidence>
<keyword evidence="2" id="KW-1133">Transmembrane helix</keyword>
<dbReference type="InterPro" id="IPR045584">
    <property type="entry name" value="Pilin-like"/>
</dbReference>
<keyword evidence="2" id="KW-0812">Transmembrane</keyword>
<dbReference type="Proteomes" id="UP000481033">
    <property type="component" value="Unassembled WGS sequence"/>
</dbReference>
<dbReference type="RefSeq" id="WP_163667833.1">
    <property type="nucleotide sequence ID" value="NZ_QXHD01000004.1"/>
</dbReference>
<dbReference type="InterPro" id="IPR012902">
    <property type="entry name" value="N_methyl_site"/>
</dbReference>
<dbReference type="EMBL" id="QXHD01000004">
    <property type="protein sequence ID" value="NEZ56436.1"/>
    <property type="molecule type" value="Genomic_DNA"/>
</dbReference>
<evidence type="ECO:0000313" key="3">
    <source>
        <dbReference type="EMBL" id="NEZ56436.1"/>
    </source>
</evidence>
<accession>A0A6M0RJQ5</accession>
<dbReference type="NCBIfam" id="TIGR02532">
    <property type="entry name" value="IV_pilin_GFxxxE"/>
    <property type="match status" value="1"/>
</dbReference>
<dbReference type="AlphaFoldDB" id="A0A6M0RJQ5"/>
<gene>
    <name evidence="3" type="ORF">DXZ20_12280</name>
</gene>
<comment type="caution">
    <text evidence="3">The sequence shown here is derived from an EMBL/GenBank/DDBJ whole genome shotgun (WGS) entry which is preliminary data.</text>
</comment>
<dbReference type="Gene3D" id="3.30.700.10">
    <property type="entry name" value="Glycoprotein, Type 4 Pilin"/>
    <property type="match status" value="1"/>
</dbReference>
<keyword evidence="2" id="KW-0472">Membrane</keyword>
<name>A0A6M0RJQ5_9CYAN</name>
<feature type="transmembrane region" description="Helical" evidence="2">
    <location>
        <begin position="21"/>
        <end position="42"/>
    </location>
</feature>
<proteinExistence type="predicted"/>
<keyword evidence="4" id="KW-1185">Reference proteome</keyword>
<evidence type="ECO:0000313" key="4">
    <source>
        <dbReference type="Proteomes" id="UP000481033"/>
    </source>
</evidence>
<sequence>MKRFKPQKSISSTAGFSMLELLVVIIMVGILAAIVAPGWLGYMNRQRVSRARSDLAQIIQTAQSDAQQKNSTRVIRFSGAAGVSAAPTVQVNSTTGETTGREQSVGGEQNGSIRLTANVQEFVFNYKGEVEPVNPTDLPYIVSVTSELSETPKCIIVPTILGGIVQANGNDCDASLY</sequence>
<reference evidence="3 4" key="1">
    <citation type="journal article" date="2020" name="Microb. Ecol.">
        <title>Ecogenomics of the Marine Benthic Filamentous Cyanobacterium Adonisia.</title>
        <authorList>
            <person name="Walter J.M."/>
            <person name="Coutinho F.H."/>
            <person name="Leomil L."/>
            <person name="Hargreaves P.I."/>
            <person name="Campeao M.E."/>
            <person name="Vieira V.V."/>
            <person name="Silva B.S."/>
            <person name="Fistarol G.O."/>
            <person name="Salomon P.S."/>
            <person name="Sawabe T."/>
            <person name="Mino S."/>
            <person name="Hosokawa M."/>
            <person name="Miyashita H."/>
            <person name="Maruyama F."/>
            <person name="van Verk M.C."/>
            <person name="Dutilh B.E."/>
            <person name="Thompson C.C."/>
            <person name="Thompson F.L."/>
        </authorList>
    </citation>
    <scope>NUCLEOTIDE SEQUENCE [LARGE SCALE GENOMIC DNA]</scope>
    <source>
        <strain evidence="3 4">CCMR0081</strain>
    </source>
</reference>
<feature type="region of interest" description="Disordered" evidence="1">
    <location>
        <begin position="88"/>
        <end position="110"/>
    </location>
</feature>
<organism evidence="3 4">
    <name type="scientific">Adonisia turfae CCMR0081</name>
    <dbReference type="NCBI Taxonomy" id="2292702"/>
    <lineage>
        <taxon>Bacteria</taxon>
        <taxon>Bacillati</taxon>
        <taxon>Cyanobacteriota</taxon>
        <taxon>Adonisia</taxon>
        <taxon>Adonisia turfae</taxon>
    </lineage>
</organism>
<protein>
    <submittedName>
        <fullName evidence="3">Type II secretion system protein</fullName>
    </submittedName>
</protein>
<evidence type="ECO:0000256" key="2">
    <source>
        <dbReference type="SAM" id="Phobius"/>
    </source>
</evidence>